<dbReference type="PANTHER" id="PTHR47148">
    <property type="entry name" value="CYTOCHROME C OXIDASE ASSEMBLY FACTOR 1 HOMOLOG"/>
    <property type="match status" value="1"/>
</dbReference>
<dbReference type="GO" id="GO:0032981">
    <property type="term" value="P:mitochondrial respiratory chain complex I assembly"/>
    <property type="evidence" value="ECO:0007669"/>
    <property type="project" value="TreeGrafter"/>
</dbReference>
<dbReference type="EMBL" id="CAXITT010001637">
    <property type="protein sequence ID" value="CAL1548740.1"/>
    <property type="molecule type" value="Genomic_DNA"/>
</dbReference>
<dbReference type="Pfam" id="PF08695">
    <property type="entry name" value="Coa1"/>
    <property type="match status" value="1"/>
</dbReference>
<dbReference type="PANTHER" id="PTHR47148:SF1">
    <property type="entry name" value="CYTOCHROME C OXIDASE ASSEMBLY FACTOR 1 HOMOLOG"/>
    <property type="match status" value="1"/>
</dbReference>
<accession>A0AAV2IQN2</accession>
<dbReference type="InterPro" id="IPR014807">
    <property type="entry name" value="Coa1"/>
</dbReference>
<name>A0AAV2IQN2_LYMST</name>
<sequence length="150" mass="16646">MSSSSLNKLIKVALVGGVVVLGATTWMESKLQSNFRKQGYYTKAVKLLHNYEPASQFLGHPLYSGKVHLADESKLKVEGTTAKLEIPLKGSKGKGALHVLASREKLGDEWTVDQLDLEVFSSKQRWKFYDRQLATPTTLSIHQETPSIST</sequence>
<reference evidence="1 2" key="1">
    <citation type="submission" date="2024-04" db="EMBL/GenBank/DDBJ databases">
        <authorList>
            <consortium name="Genoscope - CEA"/>
            <person name="William W."/>
        </authorList>
    </citation>
    <scope>NUCLEOTIDE SEQUENCE [LARGE SCALE GENOMIC DNA]</scope>
</reference>
<proteinExistence type="predicted"/>
<organism evidence="1 2">
    <name type="scientific">Lymnaea stagnalis</name>
    <name type="common">Great pond snail</name>
    <name type="synonym">Helix stagnalis</name>
    <dbReference type="NCBI Taxonomy" id="6523"/>
    <lineage>
        <taxon>Eukaryota</taxon>
        <taxon>Metazoa</taxon>
        <taxon>Spiralia</taxon>
        <taxon>Lophotrochozoa</taxon>
        <taxon>Mollusca</taxon>
        <taxon>Gastropoda</taxon>
        <taxon>Heterobranchia</taxon>
        <taxon>Euthyneura</taxon>
        <taxon>Panpulmonata</taxon>
        <taxon>Hygrophila</taxon>
        <taxon>Lymnaeoidea</taxon>
        <taxon>Lymnaeidae</taxon>
        <taxon>Lymnaea</taxon>
    </lineage>
</organism>
<evidence type="ECO:0000313" key="2">
    <source>
        <dbReference type="Proteomes" id="UP001497497"/>
    </source>
</evidence>
<comment type="caution">
    <text evidence="1">The sequence shown here is derived from an EMBL/GenBank/DDBJ whole genome shotgun (WGS) entry which is preliminary data.</text>
</comment>
<evidence type="ECO:0008006" key="3">
    <source>
        <dbReference type="Google" id="ProtNLM"/>
    </source>
</evidence>
<evidence type="ECO:0000313" key="1">
    <source>
        <dbReference type="EMBL" id="CAL1548740.1"/>
    </source>
</evidence>
<keyword evidence="2" id="KW-1185">Reference proteome</keyword>
<dbReference type="AlphaFoldDB" id="A0AAV2IQN2"/>
<protein>
    <recommendedName>
        <fullName evidence="3">Cytochrome oxidase complex assembly protein 1</fullName>
    </recommendedName>
</protein>
<dbReference type="GO" id="GO:0033617">
    <property type="term" value="P:mitochondrial respiratory chain complex IV assembly"/>
    <property type="evidence" value="ECO:0007669"/>
    <property type="project" value="TreeGrafter"/>
</dbReference>
<dbReference type="GO" id="GO:0005743">
    <property type="term" value="C:mitochondrial inner membrane"/>
    <property type="evidence" value="ECO:0007669"/>
    <property type="project" value="TreeGrafter"/>
</dbReference>
<dbReference type="Proteomes" id="UP001497497">
    <property type="component" value="Unassembled WGS sequence"/>
</dbReference>
<gene>
    <name evidence="1" type="ORF">GSLYS_00022057001</name>
</gene>